<comment type="caution">
    <text evidence="2">The sequence shown here is derived from an EMBL/GenBank/DDBJ whole genome shotgun (WGS) entry which is preliminary data.</text>
</comment>
<dbReference type="Proteomes" id="UP000197446">
    <property type="component" value="Unassembled WGS sequence"/>
</dbReference>
<accession>A0A254MZQ0</accession>
<dbReference type="EMBL" id="NISI01000018">
    <property type="protein sequence ID" value="OWR00468.1"/>
    <property type="molecule type" value="Genomic_DNA"/>
</dbReference>
<evidence type="ECO:0000313" key="2">
    <source>
        <dbReference type="EMBL" id="OWR00468.1"/>
    </source>
</evidence>
<gene>
    <name evidence="2" type="ORF">CDO81_25335</name>
</gene>
<name>A0A254MZQ0_9BURK</name>
<keyword evidence="3" id="KW-1185">Reference proteome</keyword>
<organism evidence="2 3">
    <name type="scientific">Roseateles puraquae</name>
    <dbReference type="NCBI Taxonomy" id="431059"/>
    <lineage>
        <taxon>Bacteria</taxon>
        <taxon>Pseudomonadati</taxon>
        <taxon>Pseudomonadota</taxon>
        <taxon>Betaproteobacteria</taxon>
        <taxon>Burkholderiales</taxon>
        <taxon>Sphaerotilaceae</taxon>
        <taxon>Roseateles</taxon>
    </lineage>
</organism>
<feature type="region of interest" description="Disordered" evidence="1">
    <location>
        <begin position="1"/>
        <end position="26"/>
    </location>
</feature>
<protein>
    <submittedName>
        <fullName evidence="2">Uncharacterized protein</fullName>
    </submittedName>
</protein>
<evidence type="ECO:0000313" key="3">
    <source>
        <dbReference type="Proteomes" id="UP000197446"/>
    </source>
</evidence>
<evidence type="ECO:0000256" key="1">
    <source>
        <dbReference type="SAM" id="MobiDB-lite"/>
    </source>
</evidence>
<sequence length="144" mass="16763">MQKKMEEKHAEWRERNTGRDGQDERAKRYVTTLERWLGDLDRSTRRQARAEAEGWHFDVASLSQARSTREARTLEALRAWSRQDFSSGTAELMKLAQPLPAEQALRDEGMASVLKLLNGLSPQQRDKVKRHWADWTQQLRSLSS</sequence>
<proteinExistence type="predicted"/>
<dbReference type="AlphaFoldDB" id="A0A254MZQ0"/>
<reference evidence="2 3" key="1">
    <citation type="journal article" date="2007" name="Int. J. Syst. Evol. Microbiol.">
        <title>Description of Pelomonas aquatica sp. nov. and Pelomonas puraquae sp. nov., isolated from industrial and haemodialysis water.</title>
        <authorList>
            <person name="Gomila M."/>
            <person name="Bowien B."/>
            <person name="Falsen E."/>
            <person name="Moore E.R."/>
            <person name="Lalucat J."/>
        </authorList>
    </citation>
    <scope>NUCLEOTIDE SEQUENCE [LARGE SCALE GENOMIC DNA]</scope>
    <source>
        <strain evidence="2 3">CCUG 52769</strain>
    </source>
</reference>